<dbReference type="GO" id="GO:0006518">
    <property type="term" value="P:peptide metabolic process"/>
    <property type="evidence" value="ECO:0007669"/>
    <property type="project" value="TreeGrafter"/>
</dbReference>
<dbReference type="RefSeq" id="WP_144842317.1">
    <property type="nucleotide sequence ID" value="NZ_VNJI01000001.1"/>
</dbReference>
<evidence type="ECO:0000259" key="8">
    <source>
        <dbReference type="Pfam" id="PF08439"/>
    </source>
</evidence>
<feature type="domain" description="Oligopeptidase F N-terminal" evidence="8">
    <location>
        <begin position="114"/>
        <end position="182"/>
    </location>
</feature>
<dbReference type="InterPro" id="IPR013647">
    <property type="entry name" value="OligopepF_N_dom"/>
</dbReference>
<evidence type="ECO:0000256" key="2">
    <source>
        <dbReference type="ARBA" id="ARBA00022723"/>
    </source>
</evidence>
<accession>A0A559KHX0</accession>
<feature type="domain" description="Peptidase M3A/M3B catalytic" evidence="7">
    <location>
        <begin position="204"/>
        <end position="580"/>
    </location>
</feature>
<dbReference type="Gene3D" id="1.10.287.830">
    <property type="entry name" value="putative peptidase helix hairpin domain like"/>
    <property type="match status" value="1"/>
</dbReference>
<dbReference type="InterPro" id="IPR042088">
    <property type="entry name" value="OligoPept_F_C"/>
</dbReference>
<dbReference type="GO" id="GO:0006508">
    <property type="term" value="P:proteolysis"/>
    <property type="evidence" value="ECO:0007669"/>
    <property type="project" value="UniProtKB-KW"/>
</dbReference>
<sequence>MSEQVQRTDVPVHEQWDLTHIYEDGAQWEADYNRALDLIQVVAAFEDQIHTAGQLLAFLTKDEELSFLYEKLFVSTSLKLDEDTRVTESQARVDKAKSLGVKIKSATSFFRPFLLSMEKETLDAYIAQEAGLDYFKKDLYEEFKYKAHVLSKEKEEVLAQLGEVIGVPKTVFGMINNADIQFGEVTGENGEKVTLTRGMYSRILESHNRERRAEAFKAYYKPYVGLKNTIASTLGSSVKNNVLFSKMRHYESPLQRSLFGDNVPVSVYDNLIQTTRENLSPMYRYVAYRKKHMGLDELRVYDLSVPLVEDFELKMPYEEAYETMLKGLAPLGDEYIGILKQAKTAGWIDVRETKGKRSGAYCWGPYGTHPYVLLNHNDTLDSLFTLAHEMGHAMHSYLSDANQPKISAQYTIFVAEVASTVNEVLLINYMLQHTDDLKLKRYLVNHFIDTIKGTFFSQVMFAEFEKIVHEKAANGEALTADSLSEVYRALFQAYNGEDVVLDPELQYGWSRIPHFYNAFYVYKYATGIASAVSIASRILEGDQEAVQSYMTFLKSGGSEYPLELLKRTGVDLLTPEPITKLLSLFDSLVGQLEAL</sequence>
<dbReference type="PANTHER" id="PTHR11804">
    <property type="entry name" value="PROTEASE M3 THIMET OLIGOPEPTIDASE-RELATED"/>
    <property type="match status" value="1"/>
</dbReference>
<comment type="function">
    <text evidence="6">Has oligopeptidase activity and degrades a variety of small bioactive peptides.</text>
</comment>
<dbReference type="SUPFAM" id="SSF55486">
    <property type="entry name" value="Metalloproteases ('zincins'), catalytic domain"/>
    <property type="match status" value="1"/>
</dbReference>
<dbReference type="EC" id="3.4.24.-" evidence="6"/>
<comment type="similarity">
    <text evidence="6">Belongs to the peptidase M3B family.</text>
</comment>
<comment type="caution">
    <text evidence="9">The sequence shown here is derived from an EMBL/GenBank/DDBJ whole genome shotgun (WGS) entry which is preliminary data.</text>
</comment>
<dbReference type="InterPro" id="IPR004438">
    <property type="entry name" value="Peptidase_M3B"/>
</dbReference>
<keyword evidence="5 6" id="KW-0482">Metalloprotease</keyword>
<dbReference type="CDD" id="cd09608">
    <property type="entry name" value="M3B_PepF"/>
    <property type="match status" value="1"/>
</dbReference>
<name>A0A559KHX0_9BACL</name>
<keyword evidence="4 6" id="KW-0862">Zinc</keyword>
<dbReference type="GO" id="GO:0046872">
    <property type="term" value="F:metal ion binding"/>
    <property type="evidence" value="ECO:0007669"/>
    <property type="project" value="UniProtKB-UniRule"/>
</dbReference>
<dbReference type="InterPro" id="IPR045090">
    <property type="entry name" value="Pept_M3A_M3B"/>
</dbReference>
<dbReference type="InterPro" id="IPR001567">
    <property type="entry name" value="Pept_M3A_M3B_dom"/>
</dbReference>
<evidence type="ECO:0000256" key="3">
    <source>
        <dbReference type="ARBA" id="ARBA00022801"/>
    </source>
</evidence>
<comment type="cofactor">
    <cofactor evidence="6">
        <name>Zn(2+)</name>
        <dbReference type="ChEBI" id="CHEBI:29105"/>
    </cofactor>
    <text evidence="6">Binds 1 zinc ion.</text>
</comment>
<dbReference type="EMBL" id="VNJI01000001">
    <property type="protein sequence ID" value="TVY11734.1"/>
    <property type="molecule type" value="Genomic_DNA"/>
</dbReference>
<keyword evidence="2 6" id="KW-0479">Metal-binding</keyword>
<evidence type="ECO:0000256" key="4">
    <source>
        <dbReference type="ARBA" id="ARBA00022833"/>
    </source>
</evidence>
<dbReference type="Pfam" id="PF08439">
    <property type="entry name" value="Peptidase_M3_N"/>
    <property type="match status" value="1"/>
</dbReference>
<dbReference type="NCBIfam" id="TIGR00181">
    <property type="entry name" value="pepF"/>
    <property type="match status" value="1"/>
</dbReference>
<dbReference type="OrthoDB" id="9766487at2"/>
<dbReference type="Proteomes" id="UP000317036">
    <property type="component" value="Unassembled WGS sequence"/>
</dbReference>
<reference evidence="9 10" key="1">
    <citation type="submission" date="2019-07" db="EMBL/GenBank/DDBJ databases">
        <authorList>
            <person name="Kim J."/>
        </authorList>
    </citation>
    <scope>NUCLEOTIDE SEQUENCE [LARGE SCALE GENOMIC DNA]</scope>
    <source>
        <strain evidence="9 10">JC52</strain>
    </source>
</reference>
<evidence type="ECO:0000313" key="9">
    <source>
        <dbReference type="EMBL" id="TVY11734.1"/>
    </source>
</evidence>
<evidence type="ECO:0000256" key="6">
    <source>
        <dbReference type="RuleBase" id="RU368091"/>
    </source>
</evidence>
<dbReference type="GO" id="GO:0004222">
    <property type="term" value="F:metalloendopeptidase activity"/>
    <property type="evidence" value="ECO:0007669"/>
    <property type="project" value="UniProtKB-UniRule"/>
</dbReference>
<dbReference type="AlphaFoldDB" id="A0A559KHX0"/>
<evidence type="ECO:0000256" key="1">
    <source>
        <dbReference type="ARBA" id="ARBA00022670"/>
    </source>
</evidence>
<dbReference type="Pfam" id="PF01432">
    <property type="entry name" value="Peptidase_M3"/>
    <property type="match status" value="1"/>
</dbReference>
<dbReference type="Gene3D" id="1.20.140.70">
    <property type="entry name" value="Oligopeptidase f, N-terminal domain"/>
    <property type="match status" value="1"/>
</dbReference>
<dbReference type="PANTHER" id="PTHR11804:SF84">
    <property type="entry name" value="SACCHAROLYSIN"/>
    <property type="match status" value="1"/>
</dbReference>
<proteinExistence type="inferred from homology"/>
<protein>
    <recommendedName>
        <fullName evidence="6">Oligopeptidase F</fullName>
        <ecNumber evidence="6">3.4.24.-</ecNumber>
    </recommendedName>
</protein>
<organism evidence="9 10">
    <name type="scientific">Paenibacillus cremeus</name>
    <dbReference type="NCBI Taxonomy" id="2163881"/>
    <lineage>
        <taxon>Bacteria</taxon>
        <taxon>Bacillati</taxon>
        <taxon>Bacillota</taxon>
        <taxon>Bacilli</taxon>
        <taxon>Bacillales</taxon>
        <taxon>Paenibacillaceae</taxon>
        <taxon>Paenibacillus</taxon>
    </lineage>
</organism>
<keyword evidence="10" id="KW-1185">Reference proteome</keyword>
<dbReference type="Gene3D" id="1.10.1370.20">
    <property type="entry name" value="Oligoendopeptidase f, C-terminal domain"/>
    <property type="match status" value="1"/>
</dbReference>
<evidence type="ECO:0000259" key="7">
    <source>
        <dbReference type="Pfam" id="PF01432"/>
    </source>
</evidence>
<evidence type="ECO:0000256" key="5">
    <source>
        <dbReference type="ARBA" id="ARBA00023049"/>
    </source>
</evidence>
<keyword evidence="1 6" id="KW-0645">Protease</keyword>
<keyword evidence="3 6" id="KW-0378">Hydrolase</keyword>
<evidence type="ECO:0000313" key="10">
    <source>
        <dbReference type="Proteomes" id="UP000317036"/>
    </source>
</evidence>
<gene>
    <name evidence="9" type="primary">pepF</name>
    <name evidence="9" type="ORF">FPZ49_00100</name>
</gene>